<dbReference type="PANTHER" id="PTHR31798">
    <property type="entry name" value="HYDROXYPROLINE-RICH GLYCOPROTEIN-LIKE"/>
    <property type="match status" value="1"/>
</dbReference>
<evidence type="ECO:0000313" key="2">
    <source>
        <dbReference type="EMBL" id="KZN07955.1"/>
    </source>
</evidence>
<organism evidence="2">
    <name type="scientific">Daucus carota subsp. sativus</name>
    <name type="common">Carrot</name>
    <dbReference type="NCBI Taxonomy" id="79200"/>
    <lineage>
        <taxon>Eukaryota</taxon>
        <taxon>Viridiplantae</taxon>
        <taxon>Streptophyta</taxon>
        <taxon>Embryophyta</taxon>
        <taxon>Tracheophyta</taxon>
        <taxon>Spermatophyta</taxon>
        <taxon>Magnoliopsida</taxon>
        <taxon>eudicotyledons</taxon>
        <taxon>Gunneridae</taxon>
        <taxon>Pentapetalae</taxon>
        <taxon>asterids</taxon>
        <taxon>campanulids</taxon>
        <taxon>Apiales</taxon>
        <taxon>Apiaceae</taxon>
        <taxon>Apioideae</taxon>
        <taxon>Scandiceae</taxon>
        <taxon>Daucinae</taxon>
        <taxon>Daucus</taxon>
        <taxon>Daucus sect. Daucus</taxon>
    </lineage>
</organism>
<proteinExistence type="predicted"/>
<name>A0A166FMN7_DAUCS</name>
<evidence type="ECO:0000313" key="4">
    <source>
        <dbReference type="Proteomes" id="UP000077755"/>
    </source>
</evidence>
<dbReference type="PANTHER" id="PTHR31798:SF2">
    <property type="entry name" value="HYDROXYPROLINE-RICH GLYCOPROTEIN FAMILY PROTEIN"/>
    <property type="match status" value="1"/>
</dbReference>
<dbReference type="Gramene" id="KZN07955">
    <property type="protein sequence ID" value="KZN07955"/>
    <property type="gene ID" value="DCAR_000624"/>
</dbReference>
<dbReference type="STRING" id="79200.A0A166FMN7"/>
<reference evidence="3" key="2">
    <citation type="submission" date="2022-03" db="EMBL/GenBank/DDBJ databases">
        <title>Draft title - Genomic analysis of global carrot germplasm unveils the trajectory of domestication and the origin of high carotenoid orange carrot.</title>
        <authorList>
            <person name="Iorizzo M."/>
            <person name="Ellison S."/>
            <person name="Senalik D."/>
            <person name="Macko-Podgorni A."/>
            <person name="Grzebelus D."/>
            <person name="Bostan H."/>
            <person name="Rolling W."/>
            <person name="Curaba J."/>
            <person name="Simon P."/>
        </authorList>
    </citation>
    <scope>NUCLEOTIDE SEQUENCE</scope>
    <source>
        <tissue evidence="3">Leaf</tissue>
    </source>
</reference>
<gene>
    <name evidence="2" type="ORF">DCAR_000624</name>
    <name evidence="3" type="ORF">DCAR_0100404</name>
</gene>
<sequence length="446" mass="47936">MNGGAHNTYETINAAANVIASAENRVHQASPLQKKRWGSWRSLYWCFGSNKQKTRIGHVPEQTAGADGTAEHNLNQSLSVILPFVAPPSSPASFLQSEPPSTLQSPAGLVSHSANVYSPVGAASMFAIGPYANETQLVSPPVFSTFNTEPSTAPFTPPPESLQLTTPSSPEVPFAQLLDPNHQNRDANKIYPLPQYEFQSYQLHPGSPLGQLTSPSSGISNSGTSSPFLDCNSTPARPHFLDFRTDNPPKLLNLAKLSPHKWGSQQGSGSLTPDNMGLKSQDGSVLNEQNFDISALKISSDVRKNDETAIDHRVSFEITAGQVGRWVENNLIASPKVLSKSEYVEGIPEGDEGSANLPSDCECNNTGATSDQTEQRACRDCADREKHQSVTLGSSGEFIFDNAEVGNTENPPSIGSDWWAKEMVSGKEAVPSQGWTFFPATPPSVS</sequence>
<dbReference type="InterPro" id="IPR040420">
    <property type="entry name" value="At1g76660-like"/>
</dbReference>
<keyword evidence="4" id="KW-1185">Reference proteome</keyword>
<reference evidence="2" key="1">
    <citation type="journal article" date="2016" name="Nat. Genet.">
        <title>A high-quality carrot genome assembly provides new insights into carotenoid accumulation and asterid genome evolution.</title>
        <authorList>
            <person name="Iorizzo M."/>
            <person name="Ellison S."/>
            <person name="Senalik D."/>
            <person name="Zeng P."/>
            <person name="Satapoomin P."/>
            <person name="Huang J."/>
            <person name="Bowman M."/>
            <person name="Iovene M."/>
            <person name="Sanseverino W."/>
            <person name="Cavagnaro P."/>
            <person name="Yildiz M."/>
            <person name="Macko-Podgorni A."/>
            <person name="Moranska E."/>
            <person name="Grzebelus E."/>
            <person name="Grzebelus D."/>
            <person name="Ashrafi H."/>
            <person name="Zheng Z."/>
            <person name="Cheng S."/>
            <person name="Spooner D."/>
            <person name="Van Deynze A."/>
            <person name="Simon P."/>
        </authorList>
    </citation>
    <scope>NUCLEOTIDE SEQUENCE [LARGE SCALE GENOMIC DNA]</scope>
    <source>
        <tissue evidence="2">Leaf</tissue>
    </source>
</reference>
<protein>
    <recommendedName>
        <fullName evidence="5">Hydroxyproline-rich glycoprotein family protein</fullName>
    </recommendedName>
</protein>
<feature type="region of interest" description="Disordered" evidence="1">
    <location>
        <begin position="149"/>
        <end position="168"/>
    </location>
</feature>
<dbReference type="AlphaFoldDB" id="A0A166FMN7"/>
<evidence type="ECO:0008006" key="5">
    <source>
        <dbReference type="Google" id="ProtNLM"/>
    </source>
</evidence>
<evidence type="ECO:0000313" key="3">
    <source>
        <dbReference type="EMBL" id="WOG81259.1"/>
    </source>
</evidence>
<dbReference type="Proteomes" id="UP000077755">
    <property type="component" value="Chromosome 1"/>
</dbReference>
<accession>A0A166FMN7</accession>
<evidence type="ECO:0000256" key="1">
    <source>
        <dbReference type="SAM" id="MobiDB-lite"/>
    </source>
</evidence>
<dbReference type="OMA" id="QAYQLYP"/>
<dbReference type="KEGG" id="dcr:108204561"/>
<dbReference type="EMBL" id="CP093343">
    <property type="protein sequence ID" value="WOG81259.1"/>
    <property type="molecule type" value="Genomic_DNA"/>
</dbReference>
<dbReference type="OrthoDB" id="1927968at2759"/>
<dbReference type="EMBL" id="LNRQ01000001">
    <property type="protein sequence ID" value="KZN07955.1"/>
    <property type="molecule type" value="Genomic_DNA"/>
</dbReference>